<sequence length="76" mass="8351">MAHGKLHKRQKASNPARQINNRSLTRYIQDSTVHLKLMQLVALKLSQDSKKQMTLYLAPCVAAASSVSQSVSTLGT</sequence>
<feature type="compositionally biased region" description="Basic residues" evidence="1">
    <location>
        <begin position="1"/>
        <end position="11"/>
    </location>
</feature>
<reference evidence="2" key="1">
    <citation type="journal article" date="2009" name="PLoS Genet.">
        <title>Sequencing, mapping, and analysis of 27,455 maize full-length cDNAs.</title>
        <authorList>
            <person name="Soderlund C."/>
            <person name="Descour A."/>
            <person name="Kudrna D."/>
            <person name="Bomhoff M."/>
            <person name="Boyd L."/>
            <person name="Currie J."/>
            <person name="Angelova A."/>
            <person name="Collura K."/>
            <person name="Wissotski M."/>
            <person name="Ashley E."/>
            <person name="Morrow D."/>
            <person name="Fernandes J."/>
            <person name="Walbot V."/>
            <person name="Yu Y."/>
        </authorList>
    </citation>
    <scope>NUCLEOTIDE SEQUENCE</scope>
    <source>
        <strain evidence="2">B73</strain>
    </source>
</reference>
<feature type="region of interest" description="Disordered" evidence="1">
    <location>
        <begin position="1"/>
        <end position="21"/>
    </location>
</feature>
<evidence type="ECO:0000256" key="1">
    <source>
        <dbReference type="SAM" id="MobiDB-lite"/>
    </source>
</evidence>
<proteinExistence type="evidence at transcript level"/>
<accession>C4J1A0</accession>
<protein>
    <submittedName>
        <fullName evidence="2">Uncharacterized protein</fullName>
    </submittedName>
</protein>
<feature type="compositionally biased region" description="Polar residues" evidence="1">
    <location>
        <begin position="12"/>
        <end position="21"/>
    </location>
</feature>
<organism evidence="2">
    <name type="scientific">Zea mays</name>
    <name type="common">Maize</name>
    <dbReference type="NCBI Taxonomy" id="4577"/>
    <lineage>
        <taxon>Eukaryota</taxon>
        <taxon>Viridiplantae</taxon>
        <taxon>Streptophyta</taxon>
        <taxon>Embryophyta</taxon>
        <taxon>Tracheophyta</taxon>
        <taxon>Spermatophyta</taxon>
        <taxon>Magnoliopsida</taxon>
        <taxon>Liliopsida</taxon>
        <taxon>Poales</taxon>
        <taxon>Poaceae</taxon>
        <taxon>PACMAD clade</taxon>
        <taxon>Panicoideae</taxon>
        <taxon>Andropogonodae</taxon>
        <taxon>Andropogoneae</taxon>
        <taxon>Tripsacinae</taxon>
        <taxon>Zea</taxon>
    </lineage>
</organism>
<evidence type="ECO:0000313" key="2">
    <source>
        <dbReference type="EMBL" id="ACR34950.1"/>
    </source>
</evidence>
<dbReference type="AlphaFoldDB" id="C4J1A0"/>
<name>C4J1A0_MAIZE</name>
<dbReference type="EMBL" id="BT084597">
    <property type="protein sequence ID" value="ACR34950.1"/>
    <property type="molecule type" value="mRNA"/>
</dbReference>
<reference evidence="2" key="2">
    <citation type="submission" date="2012-06" db="EMBL/GenBank/DDBJ databases">
        <authorList>
            <person name="Yu Y."/>
            <person name="Currie J."/>
            <person name="Lomeli R."/>
            <person name="Angelova A."/>
            <person name="Collura K."/>
            <person name="Wissotski M."/>
            <person name="Campos D."/>
            <person name="Kudrna D."/>
            <person name="Golser W."/>
            <person name="Ashely E."/>
            <person name="Descour A."/>
            <person name="Fernandes J."/>
            <person name="Soderlund C."/>
            <person name="Walbot V."/>
        </authorList>
    </citation>
    <scope>NUCLEOTIDE SEQUENCE</scope>
    <source>
        <strain evidence="2">B73</strain>
    </source>
</reference>